<evidence type="ECO:0000313" key="2">
    <source>
        <dbReference type="Proteomes" id="UP000218267"/>
    </source>
</evidence>
<sequence>MIKKATDMNRTSIIEHYKNFHGILEMTEDCQIDIDWAEALLEDSCNGLPLQENRKKCPACGQMFTARNKQQEFCNGNCRVRFHRVNTQLQKFNQKVKTILRNEKFLVEQIITSEGKCPFVVYCNGEKYQSDSTKSLLNQIKNKNPIKS</sequence>
<gene>
    <name evidence="1" type="ORF">ALGA_0660</name>
</gene>
<reference evidence="1 2" key="1">
    <citation type="journal article" date="2018" name="Mar. Genomics">
        <title>Complete genome sequence of Marinifilaceae bacterium strain SPP2, isolated from the Antarctic marine sediment.</title>
        <authorList>
            <person name="Watanabe M."/>
            <person name="Kojima H."/>
            <person name="Fukui M."/>
        </authorList>
    </citation>
    <scope>NUCLEOTIDE SEQUENCE [LARGE SCALE GENOMIC DNA]</scope>
    <source>
        <strain evidence="1 2">SPP2</strain>
    </source>
</reference>
<organism evidence="1 2">
    <name type="scientific">Labilibaculum antarcticum</name>
    <dbReference type="NCBI Taxonomy" id="1717717"/>
    <lineage>
        <taxon>Bacteria</taxon>
        <taxon>Pseudomonadati</taxon>
        <taxon>Bacteroidota</taxon>
        <taxon>Bacteroidia</taxon>
        <taxon>Marinilabiliales</taxon>
        <taxon>Marinifilaceae</taxon>
        <taxon>Labilibaculum</taxon>
    </lineage>
</organism>
<evidence type="ECO:0000313" key="1">
    <source>
        <dbReference type="EMBL" id="BAX79049.1"/>
    </source>
</evidence>
<dbReference type="AlphaFoldDB" id="A0A1Y1CFC8"/>
<dbReference type="EMBL" id="AP018042">
    <property type="protein sequence ID" value="BAX79049.1"/>
    <property type="molecule type" value="Genomic_DNA"/>
</dbReference>
<dbReference type="RefSeq" id="WP_096427981.1">
    <property type="nucleotide sequence ID" value="NZ_AP018042.1"/>
</dbReference>
<accession>A0A1Y1CFC8</accession>
<dbReference type="Proteomes" id="UP000218267">
    <property type="component" value="Chromosome"/>
</dbReference>
<dbReference type="KEGG" id="mbas:ALGA_0660"/>
<reference evidence="2" key="2">
    <citation type="journal article" date="2020" name="Antonie Van Leeuwenhoek">
        <title>Labilibaculum antarcticum sp. nov., a novel facultative anaerobic, psychrotorelant bacterium isolated from marine sediment of Antarctica.</title>
        <authorList>
            <person name="Watanabe M."/>
            <person name="Kojima H."/>
            <person name="Fukui M."/>
        </authorList>
    </citation>
    <scope>NUCLEOTIDE SEQUENCE [LARGE SCALE GENOMIC DNA]</scope>
    <source>
        <strain evidence="2">SPP2</strain>
    </source>
</reference>
<protein>
    <submittedName>
        <fullName evidence="1">Uncharacterized protein</fullName>
    </submittedName>
</protein>
<name>A0A1Y1CFC8_9BACT</name>
<keyword evidence="2" id="KW-1185">Reference proteome</keyword>
<proteinExistence type="predicted"/>